<dbReference type="InterPro" id="IPR036291">
    <property type="entry name" value="NAD(P)-bd_dom_sf"/>
</dbReference>
<dbReference type="GO" id="GO:0004022">
    <property type="term" value="F:alcohol dehydrogenase (NAD+) activity"/>
    <property type="evidence" value="ECO:0007669"/>
    <property type="project" value="TreeGrafter"/>
</dbReference>
<dbReference type="PROSITE" id="PS00059">
    <property type="entry name" value="ADH_ZINC"/>
    <property type="match status" value="1"/>
</dbReference>
<proteinExistence type="inferred from homology"/>
<evidence type="ECO:0000259" key="8">
    <source>
        <dbReference type="SMART" id="SM00829"/>
    </source>
</evidence>
<dbReference type="SUPFAM" id="SSF50129">
    <property type="entry name" value="GroES-like"/>
    <property type="match status" value="1"/>
</dbReference>
<dbReference type="VEuPathDB" id="FungiDB:A1O7_09013"/>
<sequence length="347" mass="37334">MGPSRLQKAAQFHPDDLSIRLKEIVIPQPEEDEILVQTIAAGLCHSDLMLVDGSAPVLPNHVVTIGHEAVGRVIDFGREVTGFAKGDEIGFLNAHRACWKCPSCAIHYLWCESGRMQMQGYSLNGFLQEYSVVDYRAACKLPEGMEASKAAPLCCAGITAYHGVQKAQLQSGQWLVVIGCGGLGQIGVRYAKAMGYKVIAIDIDDAVLSKAKEAGVENTVNSRTESDVAKKIKEITGKGADAVVVFTAVKAGYDIAPKTLKTGGRLIVVGCPPTEISFNALDISLGKYTVHGASNHATPAMLRECVEFTHQHGIESPSQFFKIEDIGEMISIMQSGKMGGKRLVVKF</sequence>
<evidence type="ECO:0000256" key="2">
    <source>
        <dbReference type="ARBA" id="ARBA00008072"/>
    </source>
</evidence>
<dbReference type="Gene3D" id="3.40.50.720">
    <property type="entry name" value="NAD(P)-binding Rossmann-like Domain"/>
    <property type="match status" value="1"/>
</dbReference>
<keyword evidence="3 7" id="KW-0479">Metal-binding</keyword>
<dbReference type="PANTHER" id="PTHR42940:SF8">
    <property type="entry name" value="VACUOLAR PROTEIN SORTING-ASSOCIATED PROTEIN 11"/>
    <property type="match status" value="1"/>
</dbReference>
<dbReference type="PANTHER" id="PTHR42940">
    <property type="entry name" value="ALCOHOL DEHYDROGENASE 1-RELATED"/>
    <property type="match status" value="1"/>
</dbReference>
<dbReference type="Pfam" id="PF08240">
    <property type="entry name" value="ADH_N"/>
    <property type="match status" value="1"/>
</dbReference>
<evidence type="ECO:0000256" key="6">
    <source>
        <dbReference type="ARBA" id="ARBA00023027"/>
    </source>
</evidence>
<dbReference type="HOGENOM" id="CLU_026673_20_1_1"/>
<dbReference type="InterPro" id="IPR020843">
    <property type="entry name" value="ER"/>
</dbReference>
<dbReference type="GO" id="GO:0005737">
    <property type="term" value="C:cytoplasm"/>
    <property type="evidence" value="ECO:0007669"/>
    <property type="project" value="TreeGrafter"/>
</dbReference>
<dbReference type="GO" id="GO:0008270">
    <property type="term" value="F:zinc ion binding"/>
    <property type="evidence" value="ECO:0007669"/>
    <property type="project" value="InterPro"/>
</dbReference>
<comment type="cofactor">
    <cofactor evidence="1 7">
        <name>Zn(2+)</name>
        <dbReference type="ChEBI" id="CHEBI:29105"/>
    </cofactor>
</comment>
<evidence type="ECO:0000256" key="7">
    <source>
        <dbReference type="RuleBase" id="RU361277"/>
    </source>
</evidence>
<dbReference type="InterPro" id="IPR002328">
    <property type="entry name" value="ADH_Zn_CS"/>
</dbReference>
<evidence type="ECO:0000256" key="4">
    <source>
        <dbReference type="ARBA" id="ARBA00022833"/>
    </source>
</evidence>
<evidence type="ECO:0000256" key="3">
    <source>
        <dbReference type="ARBA" id="ARBA00022723"/>
    </source>
</evidence>
<comment type="similarity">
    <text evidence="2 7">Belongs to the zinc-containing alcohol dehydrogenase family.</text>
</comment>
<organism evidence="9 10">
    <name type="scientific">Cladophialophora yegresii CBS 114405</name>
    <dbReference type="NCBI Taxonomy" id="1182544"/>
    <lineage>
        <taxon>Eukaryota</taxon>
        <taxon>Fungi</taxon>
        <taxon>Dikarya</taxon>
        <taxon>Ascomycota</taxon>
        <taxon>Pezizomycotina</taxon>
        <taxon>Eurotiomycetes</taxon>
        <taxon>Chaetothyriomycetidae</taxon>
        <taxon>Chaetothyriales</taxon>
        <taxon>Herpotrichiellaceae</taxon>
        <taxon>Cladophialophora</taxon>
    </lineage>
</organism>
<keyword evidence="5" id="KW-0560">Oxidoreductase</keyword>
<dbReference type="Pfam" id="PF00107">
    <property type="entry name" value="ADH_zinc_N"/>
    <property type="match status" value="1"/>
</dbReference>
<dbReference type="SMART" id="SM00829">
    <property type="entry name" value="PKS_ER"/>
    <property type="match status" value="1"/>
</dbReference>
<accession>W9VK65</accession>
<name>W9VK65_9EURO</name>
<dbReference type="SUPFAM" id="SSF51735">
    <property type="entry name" value="NAD(P)-binding Rossmann-fold domains"/>
    <property type="match status" value="1"/>
</dbReference>
<dbReference type="eggNOG" id="KOG0023">
    <property type="taxonomic scope" value="Eukaryota"/>
</dbReference>
<evidence type="ECO:0000313" key="10">
    <source>
        <dbReference type="Proteomes" id="UP000019473"/>
    </source>
</evidence>
<protein>
    <recommendedName>
        <fullName evidence="8">Enoyl reductase (ER) domain-containing protein</fullName>
    </recommendedName>
</protein>
<dbReference type="InterPro" id="IPR011032">
    <property type="entry name" value="GroES-like_sf"/>
</dbReference>
<evidence type="ECO:0000256" key="1">
    <source>
        <dbReference type="ARBA" id="ARBA00001947"/>
    </source>
</evidence>
<dbReference type="GeneID" id="19183577"/>
<dbReference type="STRING" id="1182544.W9VK65"/>
<dbReference type="InterPro" id="IPR013154">
    <property type="entry name" value="ADH-like_N"/>
</dbReference>
<dbReference type="OrthoDB" id="1560166at2759"/>
<dbReference type="AlphaFoldDB" id="W9VK65"/>
<dbReference type="FunFam" id="3.40.50.720:FF:000039">
    <property type="entry name" value="Alcohol dehydrogenase AdhP"/>
    <property type="match status" value="1"/>
</dbReference>
<comment type="caution">
    <text evidence="9">The sequence shown here is derived from an EMBL/GenBank/DDBJ whole genome shotgun (WGS) entry which is preliminary data.</text>
</comment>
<keyword evidence="10" id="KW-1185">Reference proteome</keyword>
<dbReference type="RefSeq" id="XP_007761192.1">
    <property type="nucleotide sequence ID" value="XM_007763002.1"/>
</dbReference>
<dbReference type="EMBL" id="AMGW01000006">
    <property type="protein sequence ID" value="EXJ56082.1"/>
    <property type="molecule type" value="Genomic_DNA"/>
</dbReference>
<dbReference type="Gene3D" id="3.90.180.10">
    <property type="entry name" value="Medium-chain alcohol dehydrogenases, catalytic domain"/>
    <property type="match status" value="1"/>
</dbReference>
<keyword evidence="6" id="KW-0520">NAD</keyword>
<reference evidence="9 10" key="1">
    <citation type="submission" date="2013-03" db="EMBL/GenBank/DDBJ databases">
        <title>The Genome Sequence of Cladophialophora yegresii CBS 114405.</title>
        <authorList>
            <consortium name="The Broad Institute Genomics Platform"/>
            <person name="Cuomo C."/>
            <person name="de Hoog S."/>
            <person name="Gorbushina A."/>
            <person name="Walker B."/>
            <person name="Young S.K."/>
            <person name="Zeng Q."/>
            <person name="Gargeya S."/>
            <person name="Fitzgerald M."/>
            <person name="Haas B."/>
            <person name="Abouelleil A."/>
            <person name="Allen A.W."/>
            <person name="Alvarado L."/>
            <person name="Arachchi H.M."/>
            <person name="Berlin A.M."/>
            <person name="Chapman S.B."/>
            <person name="Gainer-Dewar J."/>
            <person name="Goldberg J."/>
            <person name="Griggs A."/>
            <person name="Gujja S."/>
            <person name="Hansen M."/>
            <person name="Howarth C."/>
            <person name="Imamovic A."/>
            <person name="Ireland A."/>
            <person name="Larimer J."/>
            <person name="McCowan C."/>
            <person name="Murphy C."/>
            <person name="Pearson M."/>
            <person name="Poon T.W."/>
            <person name="Priest M."/>
            <person name="Roberts A."/>
            <person name="Saif S."/>
            <person name="Shea T."/>
            <person name="Sisk P."/>
            <person name="Sykes S."/>
            <person name="Wortman J."/>
            <person name="Nusbaum C."/>
            <person name="Birren B."/>
        </authorList>
    </citation>
    <scope>NUCLEOTIDE SEQUENCE [LARGE SCALE GENOMIC DNA]</scope>
    <source>
        <strain evidence="9 10">CBS 114405</strain>
    </source>
</reference>
<evidence type="ECO:0000256" key="5">
    <source>
        <dbReference type="ARBA" id="ARBA00023002"/>
    </source>
</evidence>
<dbReference type="Proteomes" id="UP000019473">
    <property type="component" value="Unassembled WGS sequence"/>
</dbReference>
<feature type="domain" description="Enoyl reductase (ER)" evidence="8">
    <location>
        <begin position="16"/>
        <end position="344"/>
    </location>
</feature>
<dbReference type="InterPro" id="IPR013149">
    <property type="entry name" value="ADH-like_C"/>
</dbReference>
<gene>
    <name evidence="9" type="ORF">A1O7_09013</name>
</gene>
<keyword evidence="4 7" id="KW-0862">Zinc</keyword>
<evidence type="ECO:0000313" key="9">
    <source>
        <dbReference type="EMBL" id="EXJ56082.1"/>
    </source>
</evidence>